<evidence type="ECO:0000256" key="5">
    <source>
        <dbReference type="ARBA" id="ARBA00022833"/>
    </source>
</evidence>
<evidence type="ECO:0000256" key="3">
    <source>
        <dbReference type="ARBA" id="ARBA00022723"/>
    </source>
</evidence>
<accession>A0ABN9L7U0</accession>
<organism evidence="12 13">
    <name type="scientific">Ranitomeya imitator</name>
    <name type="common">mimic poison frog</name>
    <dbReference type="NCBI Taxonomy" id="111125"/>
    <lineage>
        <taxon>Eukaryota</taxon>
        <taxon>Metazoa</taxon>
        <taxon>Chordata</taxon>
        <taxon>Craniata</taxon>
        <taxon>Vertebrata</taxon>
        <taxon>Euteleostomi</taxon>
        <taxon>Amphibia</taxon>
        <taxon>Batrachia</taxon>
        <taxon>Anura</taxon>
        <taxon>Neobatrachia</taxon>
        <taxon>Hyloidea</taxon>
        <taxon>Dendrobatidae</taxon>
        <taxon>Dendrobatinae</taxon>
        <taxon>Ranitomeya</taxon>
    </lineage>
</organism>
<dbReference type="SMART" id="SM00184">
    <property type="entry name" value="RING"/>
    <property type="match status" value="1"/>
</dbReference>
<dbReference type="InterPro" id="IPR042285">
    <property type="entry name" value="RNF182"/>
</dbReference>
<keyword evidence="4 8" id="KW-0863">Zinc-finger</keyword>
<evidence type="ECO:0000256" key="4">
    <source>
        <dbReference type="ARBA" id="ARBA00022771"/>
    </source>
</evidence>
<dbReference type="SUPFAM" id="SSF57850">
    <property type="entry name" value="RING/U-box"/>
    <property type="match status" value="1"/>
</dbReference>
<dbReference type="InterPro" id="IPR017907">
    <property type="entry name" value="Znf_RING_CS"/>
</dbReference>
<dbReference type="PROSITE" id="PS00518">
    <property type="entry name" value="ZF_RING_1"/>
    <property type="match status" value="1"/>
</dbReference>
<keyword evidence="10" id="KW-0812">Transmembrane</keyword>
<evidence type="ECO:0000256" key="7">
    <source>
        <dbReference type="ARBA" id="ARBA00031239"/>
    </source>
</evidence>
<keyword evidence="5" id="KW-0862">Zinc</keyword>
<feature type="region of interest" description="Disordered" evidence="9">
    <location>
        <begin position="1"/>
        <end position="22"/>
    </location>
</feature>
<evidence type="ECO:0000256" key="9">
    <source>
        <dbReference type="SAM" id="MobiDB-lite"/>
    </source>
</evidence>
<comment type="caution">
    <text evidence="12">The sequence shown here is derived from an EMBL/GenBank/DDBJ whole genome shotgun (WGS) entry which is preliminary data.</text>
</comment>
<evidence type="ECO:0000256" key="1">
    <source>
        <dbReference type="ARBA" id="ARBA00011482"/>
    </source>
</evidence>
<gene>
    <name evidence="12" type="ORF">RIMI_LOCUS6331851</name>
</gene>
<dbReference type="Pfam" id="PF13639">
    <property type="entry name" value="zf-RING_2"/>
    <property type="match status" value="1"/>
</dbReference>
<dbReference type="Gene3D" id="3.30.40.10">
    <property type="entry name" value="Zinc/RING finger domain, C3HC4 (zinc finger)"/>
    <property type="match status" value="1"/>
</dbReference>
<evidence type="ECO:0000259" key="11">
    <source>
        <dbReference type="PROSITE" id="PS50089"/>
    </source>
</evidence>
<feature type="domain" description="RING-type" evidence="11">
    <location>
        <begin position="154"/>
        <end position="203"/>
    </location>
</feature>
<evidence type="ECO:0000256" key="10">
    <source>
        <dbReference type="SAM" id="Phobius"/>
    </source>
</evidence>
<protein>
    <recommendedName>
        <fullName evidence="2">E3 ubiquitin-protein ligase RNF182</fullName>
    </recommendedName>
    <alternativeName>
        <fullName evidence="7">RING finger protein 182</fullName>
    </alternativeName>
    <alternativeName>
        <fullName evidence="6">RING-type E3 ubiquitin transferase RNF182</fullName>
    </alternativeName>
</protein>
<reference evidence="12" key="1">
    <citation type="submission" date="2023-07" db="EMBL/GenBank/DDBJ databases">
        <authorList>
            <person name="Stuckert A."/>
        </authorList>
    </citation>
    <scope>NUCLEOTIDE SEQUENCE</scope>
</reference>
<dbReference type="InterPro" id="IPR001841">
    <property type="entry name" value="Znf_RING"/>
</dbReference>
<evidence type="ECO:0000256" key="2">
    <source>
        <dbReference type="ARBA" id="ARBA00014050"/>
    </source>
</evidence>
<name>A0ABN9L7U0_9NEOB</name>
<evidence type="ECO:0000256" key="8">
    <source>
        <dbReference type="PROSITE-ProRule" id="PRU00175"/>
    </source>
</evidence>
<keyword evidence="3" id="KW-0479">Metal-binding</keyword>
<keyword evidence="10" id="KW-1133">Transmembrane helix</keyword>
<dbReference type="InterPro" id="IPR013083">
    <property type="entry name" value="Znf_RING/FYVE/PHD"/>
</dbReference>
<dbReference type="PANTHER" id="PTHR46675">
    <property type="entry name" value="E3 UBIQUITIN-PROTEIN LIGASE RNF182"/>
    <property type="match status" value="1"/>
</dbReference>
<evidence type="ECO:0000256" key="6">
    <source>
        <dbReference type="ARBA" id="ARBA00030086"/>
    </source>
</evidence>
<sequence>MGEPRAEYGDPTIAEEARSSPQDSAIMTKLVVTCGDVCDTKLAKKTADQSSEVMENFPRTCEGPPVVNERELTNDSCKIDIEALSVDPCASRASITGDVSPQCGPVDSHGVDVLYDLPKISSGSQVKDDEDLQGNEAKEPEESSQLLEEDHQECPICTELYDTTKHKQSLLNCNHVFCDNCIKTMVHTANHANLCRVTCPICRQTTPMLEWEVRKMQEQMMESGGVCVQQDYVPPQPLVRRPGLCGSLEYRFHERFRTGRLFPFPPCLRNPHRLMNKLTQLERRCRCLYLFVLVILLFAEFFCFTFLFLPILIFILLIMLGK</sequence>
<dbReference type="EMBL" id="CAUEEQ010011305">
    <property type="protein sequence ID" value="CAJ0935455.1"/>
    <property type="molecule type" value="Genomic_DNA"/>
</dbReference>
<feature type="region of interest" description="Disordered" evidence="9">
    <location>
        <begin position="122"/>
        <end position="146"/>
    </location>
</feature>
<dbReference type="Proteomes" id="UP001176940">
    <property type="component" value="Unassembled WGS sequence"/>
</dbReference>
<comment type="subunit">
    <text evidence="1">Interacts with ATP6V0C.</text>
</comment>
<evidence type="ECO:0000313" key="12">
    <source>
        <dbReference type="EMBL" id="CAJ0935455.1"/>
    </source>
</evidence>
<dbReference type="PANTHER" id="PTHR46675:SF4">
    <property type="entry name" value="E3 UBIQUITIN-PROTEIN LIGASE RNF182"/>
    <property type="match status" value="1"/>
</dbReference>
<keyword evidence="13" id="KW-1185">Reference proteome</keyword>
<dbReference type="PROSITE" id="PS50089">
    <property type="entry name" value="ZF_RING_2"/>
    <property type="match status" value="1"/>
</dbReference>
<keyword evidence="10" id="KW-0472">Membrane</keyword>
<feature type="transmembrane region" description="Helical" evidence="10">
    <location>
        <begin position="288"/>
        <end position="320"/>
    </location>
</feature>
<evidence type="ECO:0000313" key="13">
    <source>
        <dbReference type="Proteomes" id="UP001176940"/>
    </source>
</evidence>
<proteinExistence type="predicted"/>